<proteinExistence type="inferred from homology"/>
<dbReference type="Gene3D" id="3.90.1150.10">
    <property type="entry name" value="Aspartate Aminotransferase, domain 1"/>
    <property type="match status" value="1"/>
</dbReference>
<name>A0ABU1PHE4_9BURK</name>
<keyword evidence="1 3" id="KW-0663">Pyridoxal phosphate</keyword>
<evidence type="ECO:0000256" key="2">
    <source>
        <dbReference type="ARBA" id="ARBA00037999"/>
    </source>
</evidence>
<dbReference type="InterPro" id="IPR000653">
    <property type="entry name" value="DegT/StrS_aminotransferase"/>
</dbReference>
<dbReference type="Pfam" id="PF01041">
    <property type="entry name" value="DegT_DnrJ_EryC1"/>
    <property type="match status" value="1"/>
</dbReference>
<dbReference type="EMBL" id="JAVDSJ010000003">
    <property type="protein sequence ID" value="MDR6584773.1"/>
    <property type="molecule type" value="Genomic_DNA"/>
</dbReference>
<dbReference type="InterPro" id="IPR015424">
    <property type="entry name" value="PyrdxlP-dep_Trfase"/>
</dbReference>
<dbReference type="CDD" id="cd00616">
    <property type="entry name" value="AHBA_syn"/>
    <property type="match status" value="1"/>
</dbReference>
<dbReference type="SUPFAM" id="SSF53383">
    <property type="entry name" value="PLP-dependent transferases"/>
    <property type="match status" value="1"/>
</dbReference>
<accession>A0ABU1PHE4</accession>
<sequence length="364" mass="39475">MLINDLLARTRAHEALINAALQRVVARGWFVLGPEVAQFEQAFSAYLGLSHCVTVANGTDAIEIGLRAIGMKKGSKVATVANAGMYSTTAILAIGAEPCFMDVAPDTHNVALEEVERVIALGIDAVIVTHLYGRAVADIEEVARLCNAAGVRLFEDCAQAHGARINGRKVGSFGAASSFSFYPTKNLGALGDGGAIATASDEVAAVARSLRQYGWAQKYQVSRAHARNSRLDEMQAAVLSEFLPLLDATNARRRHIAQRYSDAIKHPRVSLPSWTGEDYVAHLFVVRCPERDALRAHLRGLDIAAEIHYPLPDHRQPVFGATYSEVFLPDTEQLATDILTLPCYPEMTDEQVDLVIDGINAWVA</sequence>
<comment type="similarity">
    <text evidence="2 3">Belongs to the DegT/DnrJ/EryC1 family.</text>
</comment>
<dbReference type="PANTHER" id="PTHR30244:SF36">
    <property type="entry name" value="3-OXO-GLUCOSE-6-PHOSPHATE:GLUTAMATE AMINOTRANSFERASE"/>
    <property type="match status" value="1"/>
</dbReference>
<dbReference type="PANTHER" id="PTHR30244">
    <property type="entry name" value="TRANSAMINASE"/>
    <property type="match status" value="1"/>
</dbReference>
<dbReference type="Gene3D" id="3.40.640.10">
    <property type="entry name" value="Type I PLP-dependent aspartate aminotransferase-like (Major domain)"/>
    <property type="match status" value="1"/>
</dbReference>
<comment type="caution">
    <text evidence="4">The sequence shown here is derived from an EMBL/GenBank/DDBJ whole genome shotgun (WGS) entry which is preliminary data.</text>
</comment>
<reference evidence="4 5" key="1">
    <citation type="submission" date="2023-07" db="EMBL/GenBank/DDBJ databases">
        <title>Sorghum-associated microbial communities from plants grown in Nebraska, USA.</title>
        <authorList>
            <person name="Schachtman D."/>
        </authorList>
    </citation>
    <scope>NUCLEOTIDE SEQUENCE [LARGE SCALE GENOMIC DNA]</scope>
    <source>
        <strain evidence="4 5">596</strain>
    </source>
</reference>
<dbReference type="PIRSF" id="PIRSF000390">
    <property type="entry name" value="PLP_StrS"/>
    <property type="match status" value="1"/>
</dbReference>
<protein>
    <submittedName>
        <fullName evidence="4">dTDP-4-amino-4,6-dideoxygalactose transaminase</fullName>
    </submittedName>
</protein>
<evidence type="ECO:0000313" key="4">
    <source>
        <dbReference type="EMBL" id="MDR6584773.1"/>
    </source>
</evidence>
<evidence type="ECO:0000256" key="3">
    <source>
        <dbReference type="RuleBase" id="RU004508"/>
    </source>
</evidence>
<gene>
    <name evidence="4" type="ORF">J2W50_002983</name>
</gene>
<evidence type="ECO:0000256" key="1">
    <source>
        <dbReference type="ARBA" id="ARBA00022898"/>
    </source>
</evidence>
<evidence type="ECO:0000313" key="5">
    <source>
        <dbReference type="Proteomes" id="UP001260715"/>
    </source>
</evidence>
<dbReference type="InterPro" id="IPR015421">
    <property type="entry name" value="PyrdxlP-dep_Trfase_major"/>
</dbReference>
<keyword evidence="5" id="KW-1185">Reference proteome</keyword>
<dbReference type="RefSeq" id="WP_102663437.1">
    <property type="nucleotide sequence ID" value="NZ_JAVDSJ010000003.1"/>
</dbReference>
<organism evidence="4 5">
    <name type="scientific">Herbaspirillum frisingense</name>
    <dbReference type="NCBI Taxonomy" id="92645"/>
    <lineage>
        <taxon>Bacteria</taxon>
        <taxon>Pseudomonadati</taxon>
        <taxon>Pseudomonadota</taxon>
        <taxon>Betaproteobacteria</taxon>
        <taxon>Burkholderiales</taxon>
        <taxon>Oxalobacteraceae</taxon>
        <taxon>Herbaspirillum</taxon>
    </lineage>
</organism>
<dbReference type="Proteomes" id="UP001260715">
    <property type="component" value="Unassembled WGS sequence"/>
</dbReference>
<dbReference type="InterPro" id="IPR015422">
    <property type="entry name" value="PyrdxlP-dep_Trfase_small"/>
</dbReference>